<accession>A0AA36HUZ7</accession>
<keyword evidence="4" id="KW-1185">Reference proteome</keyword>
<evidence type="ECO:0000313" key="4">
    <source>
        <dbReference type="Proteomes" id="UP001178507"/>
    </source>
</evidence>
<name>A0AA36HUZ7_9DINO</name>
<feature type="compositionally biased region" description="Acidic residues" evidence="1">
    <location>
        <begin position="12"/>
        <end position="23"/>
    </location>
</feature>
<comment type="caution">
    <text evidence="3">The sequence shown here is derived from an EMBL/GenBank/DDBJ whole genome shotgun (WGS) entry which is preliminary data.</text>
</comment>
<gene>
    <name evidence="3" type="ORF">EVOR1521_LOCUS5040</name>
</gene>
<organism evidence="3 4">
    <name type="scientific">Effrenium voratum</name>
    <dbReference type="NCBI Taxonomy" id="2562239"/>
    <lineage>
        <taxon>Eukaryota</taxon>
        <taxon>Sar</taxon>
        <taxon>Alveolata</taxon>
        <taxon>Dinophyceae</taxon>
        <taxon>Suessiales</taxon>
        <taxon>Symbiodiniaceae</taxon>
        <taxon>Effrenium</taxon>
    </lineage>
</organism>
<dbReference type="Pfam" id="PF12898">
    <property type="entry name" value="Stc1"/>
    <property type="match status" value="1"/>
</dbReference>
<evidence type="ECO:0000259" key="2">
    <source>
        <dbReference type="Pfam" id="PF12898"/>
    </source>
</evidence>
<sequence length="331" mass="37538">MAAARRRWADMIDTEDETEGAEDDSQLRKDVAAFVDEFMGPSAGSRLLTLALLQADLQRRCVGWTFPCRGWRWCVYEAPLTLLAEISVFVSLVGQTLPSERACNRRFRKMLSRWQSRLRLAALDCQHARAPSAPCQQCKAVKPFDYFADAQWDKARANLPATCLTCIHKDGGACKRKLPSNVERLRCIGCGFEKVEHAFPRAQLRQPRAEERRNCIACLKNVSELTCSQCAEVKPLKEFHLSALTLPWAAACQSCQDAVRGKARRLRAGWEKCRGCAAFLPTSSAVYINQRCPNCAADRKRGERTCLRCKRKWSENSAEEQIRKRFCPNCR</sequence>
<dbReference type="Proteomes" id="UP001178507">
    <property type="component" value="Unassembled WGS sequence"/>
</dbReference>
<proteinExistence type="predicted"/>
<reference evidence="3" key="1">
    <citation type="submission" date="2023-08" db="EMBL/GenBank/DDBJ databases">
        <authorList>
            <person name="Chen Y."/>
            <person name="Shah S."/>
            <person name="Dougan E. K."/>
            <person name="Thang M."/>
            <person name="Chan C."/>
        </authorList>
    </citation>
    <scope>NUCLEOTIDE SEQUENCE</scope>
</reference>
<feature type="domain" description="Stc1" evidence="2">
    <location>
        <begin position="135"/>
        <end position="219"/>
    </location>
</feature>
<evidence type="ECO:0000256" key="1">
    <source>
        <dbReference type="SAM" id="MobiDB-lite"/>
    </source>
</evidence>
<protein>
    <recommendedName>
        <fullName evidence="2">Stc1 domain-containing protein</fullName>
    </recommendedName>
</protein>
<dbReference type="EMBL" id="CAUJNA010000344">
    <property type="protein sequence ID" value="CAJ1375851.1"/>
    <property type="molecule type" value="Genomic_DNA"/>
</dbReference>
<feature type="region of interest" description="Disordered" evidence="1">
    <location>
        <begin position="1"/>
        <end position="23"/>
    </location>
</feature>
<dbReference type="InterPro" id="IPR024630">
    <property type="entry name" value="Stc1"/>
</dbReference>
<evidence type="ECO:0000313" key="3">
    <source>
        <dbReference type="EMBL" id="CAJ1375851.1"/>
    </source>
</evidence>
<dbReference type="AlphaFoldDB" id="A0AA36HUZ7"/>